<feature type="domain" description="THAP-type" evidence="6">
    <location>
        <begin position="9"/>
        <end position="85"/>
    </location>
</feature>
<evidence type="ECO:0000256" key="5">
    <source>
        <dbReference type="PROSITE-ProRule" id="PRU00309"/>
    </source>
</evidence>
<keyword evidence="8" id="KW-1185">Reference proteome</keyword>
<evidence type="ECO:0000256" key="1">
    <source>
        <dbReference type="ARBA" id="ARBA00022723"/>
    </source>
</evidence>
<sequence length="275" mass="32140">MEKCNIFFLDTMDCVFGCDIRPNTQFYYFPNDSKLCKQRLSVCGFDKKIDTKRVFICGQHFDDDCFNIKVDNTRTLKNDAIPSIFFPHLHNQTNMDTNFCVKMHDNTKISENKDFINNVSTVEESKVDLEKYKKLTKIKLKTLEMAKKSYEDSLHKIQNKNIYLNNKIKKLRHDKILLNNSQMTQIEEKQLLQKVFTKSQIKVLETGIAKTRWTDQDMAIGYMIKQLGNKNSYQYLNKNLKIPLPGVSSIHHWMYEGLKLQKKQSHNDGASSSNG</sequence>
<dbReference type="Proteomes" id="UP001154078">
    <property type="component" value="Chromosome 3"/>
</dbReference>
<dbReference type="InterPro" id="IPR026516">
    <property type="entry name" value="THAP1/10"/>
</dbReference>
<dbReference type="PANTHER" id="PTHR46600">
    <property type="entry name" value="THAP DOMAIN-CONTAINING"/>
    <property type="match status" value="1"/>
</dbReference>
<evidence type="ECO:0000256" key="2">
    <source>
        <dbReference type="ARBA" id="ARBA00022771"/>
    </source>
</evidence>
<evidence type="ECO:0000256" key="3">
    <source>
        <dbReference type="ARBA" id="ARBA00022833"/>
    </source>
</evidence>
<dbReference type="AlphaFoldDB" id="A0A9P0FFS5"/>
<keyword evidence="3" id="KW-0862">Zinc</keyword>
<evidence type="ECO:0000256" key="4">
    <source>
        <dbReference type="ARBA" id="ARBA00023125"/>
    </source>
</evidence>
<protein>
    <recommendedName>
        <fullName evidence="6">THAP-type domain-containing protein</fullName>
    </recommendedName>
</protein>
<keyword evidence="4 5" id="KW-0238">DNA-binding</keyword>
<dbReference type="Pfam" id="PF05485">
    <property type="entry name" value="THAP"/>
    <property type="match status" value="1"/>
</dbReference>
<keyword evidence="1" id="KW-0479">Metal-binding</keyword>
<dbReference type="EMBL" id="OV121134">
    <property type="protein sequence ID" value="CAH0552768.1"/>
    <property type="molecule type" value="Genomic_DNA"/>
</dbReference>
<dbReference type="PANTHER" id="PTHR46600:SF11">
    <property type="entry name" value="THAP DOMAIN-CONTAINING PROTEIN 10"/>
    <property type="match status" value="1"/>
</dbReference>
<dbReference type="GO" id="GO:0043565">
    <property type="term" value="F:sequence-specific DNA binding"/>
    <property type="evidence" value="ECO:0007669"/>
    <property type="project" value="InterPro"/>
</dbReference>
<dbReference type="OrthoDB" id="7331812at2759"/>
<evidence type="ECO:0000313" key="8">
    <source>
        <dbReference type="Proteomes" id="UP001154078"/>
    </source>
</evidence>
<evidence type="ECO:0000259" key="6">
    <source>
        <dbReference type="PROSITE" id="PS50950"/>
    </source>
</evidence>
<dbReference type="SUPFAM" id="SSF57716">
    <property type="entry name" value="Glucocorticoid receptor-like (DNA-binding domain)"/>
    <property type="match status" value="1"/>
</dbReference>
<keyword evidence="2 5" id="KW-0863">Zinc-finger</keyword>
<dbReference type="GO" id="GO:0008270">
    <property type="term" value="F:zinc ion binding"/>
    <property type="evidence" value="ECO:0007669"/>
    <property type="project" value="UniProtKB-KW"/>
</dbReference>
<dbReference type="InterPro" id="IPR006612">
    <property type="entry name" value="THAP_Znf"/>
</dbReference>
<organism evidence="7 8">
    <name type="scientific">Brassicogethes aeneus</name>
    <name type="common">Rape pollen beetle</name>
    <name type="synonym">Meligethes aeneus</name>
    <dbReference type="NCBI Taxonomy" id="1431903"/>
    <lineage>
        <taxon>Eukaryota</taxon>
        <taxon>Metazoa</taxon>
        <taxon>Ecdysozoa</taxon>
        <taxon>Arthropoda</taxon>
        <taxon>Hexapoda</taxon>
        <taxon>Insecta</taxon>
        <taxon>Pterygota</taxon>
        <taxon>Neoptera</taxon>
        <taxon>Endopterygota</taxon>
        <taxon>Coleoptera</taxon>
        <taxon>Polyphaga</taxon>
        <taxon>Cucujiformia</taxon>
        <taxon>Nitidulidae</taxon>
        <taxon>Meligethinae</taxon>
        <taxon>Brassicogethes</taxon>
    </lineage>
</organism>
<gene>
    <name evidence="7" type="ORF">MELIAE_LOCUS4929</name>
</gene>
<name>A0A9P0FFS5_BRAAE</name>
<reference evidence="7" key="1">
    <citation type="submission" date="2021-12" db="EMBL/GenBank/DDBJ databases">
        <authorList>
            <person name="King R."/>
        </authorList>
    </citation>
    <scope>NUCLEOTIDE SEQUENCE</scope>
</reference>
<accession>A0A9P0FFS5</accession>
<proteinExistence type="predicted"/>
<dbReference type="SMART" id="SM00980">
    <property type="entry name" value="THAP"/>
    <property type="match status" value="1"/>
</dbReference>
<dbReference type="PROSITE" id="PS50950">
    <property type="entry name" value="ZF_THAP"/>
    <property type="match status" value="1"/>
</dbReference>
<evidence type="ECO:0000313" key="7">
    <source>
        <dbReference type="EMBL" id="CAH0552768.1"/>
    </source>
</evidence>